<reference evidence="1" key="2">
    <citation type="submission" date="2015-03" db="UniProtKB">
        <authorList>
            <consortium name="EnsemblPlants"/>
        </authorList>
    </citation>
    <scope>IDENTIFICATION</scope>
</reference>
<dbReference type="OMA" id="ACCDVEA"/>
<name>A0A0D3CK83_BRAOL</name>
<accession>A0A0D3CK83</accession>
<reference evidence="1 2" key="1">
    <citation type="journal article" date="2014" name="Genome Biol.">
        <title>Transcriptome and methylome profiling reveals relics of genome dominance in the mesopolyploid Brassica oleracea.</title>
        <authorList>
            <person name="Parkin I.A."/>
            <person name="Koh C."/>
            <person name="Tang H."/>
            <person name="Robinson S.J."/>
            <person name="Kagale S."/>
            <person name="Clarke W.E."/>
            <person name="Town C.D."/>
            <person name="Nixon J."/>
            <person name="Krishnakumar V."/>
            <person name="Bidwell S.L."/>
            <person name="Denoeud F."/>
            <person name="Belcram H."/>
            <person name="Links M.G."/>
            <person name="Just J."/>
            <person name="Clarke C."/>
            <person name="Bender T."/>
            <person name="Huebert T."/>
            <person name="Mason A.S."/>
            <person name="Pires J.C."/>
            <person name="Barker G."/>
            <person name="Moore J."/>
            <person name="Walley P.G."/>
            <person name="Manoli S."/>
            <person name="Batley J."/>
            <person name="Edwards D."/>
            <person name="Nelson M.N."/>
            <person name="Wang X."/>
            <person name="Paterson A.H."/>
            <person name="King G."/>
            <person name="Bancroft I."/>
            <person name="Chalhoub B."/>
            <person name="Sharpe A.G."/>
        </authorList>
    </citation>
    <scope>NUCLEOTIDE SEQUENCE</scope>
    <source>
        <strain evidence="1 2">cv. TO1000</strain>
    </source>
</reference>
<protein>
    <submittedName>
        <fullName evidence="1">Uncharacterized protein</fullName>
    </submittedName>
</protein>
<dbReference type="HOGENOM" id="CLU_2593085_0_0_1"/>
<dbReference type="AlphaFoldDB" id="A0A0D3CK83"/>
<dbReference type="EnsemblPlants" id="Bo5g129230.1">
    <property type="protein sequence ID" value="Bo5g129230.1"/>
    <property type="gene ID" value="Bo5g129230"/>
</dbReference>
<evidence type="ECO:0000313" key="1">
    <source>
        <dbReference type="EnsemblPlants" id="Bo5g129230.1"/>
    </source>
</evidence>
<dbReference type="Gramene" id="Bo5g129230.1">
    <property type="protein sequence ID" value="Bo5g129230.1"/>
    <property type="gene ID" value="Bo5g129230"/>
</dbReference>
<proteinExistence type="predicted"/>
<keyword evidence="2" id="KW-1185">Reference proteome</keyword>
<evidence type="ECO:0000313" key="2">
    <source>
        <dbReference type="Proteomes" id="UP000032141"/>
    </source>
</evidence>
<sequence>MCSRPLERAKVMALRTAKVSAMRGGETKVILAACCDVEARSSTIQPNPALPVEEFHAASVDMKYRLGLLGFGSTLITGFG</sequence>
<organism evidence="1 2">
    <name type="scientific">Brassica oleracea var. oleracea</name>
    <dbReference type="NCBI Taxonomy" id="109376"/>
    <lineage>
        <taxon>Eukaryota</taxon>
        <taxon>Viridiplantae</taxon>
        <taxon>Streptophyta</taxon>
        <taxon>Embryophyta</taxon>
        <taxon>Tracheophyta</taxon>
        <taxon>Spermatophyta</taxon>
        <taxon>Magnoliopsida</taxon>
        <taxon>eudicotyledons</taxon>
        <taxon>Gunneridae</taxon>
        <taxon>Pentapetalae</taxon>
        <taxon>rosids</taxon>
        <taxon>malvids</taxon>
        <taxon>Brassicales</taxon>
        <taxon>Brassicaceae</taxon>
        <taxon>Brassiceae</taxon>
        <taxon>Brassica</taxon>
    </lineage>
</organism>
<dbReference type="Proteomes" id="UP000032141">
    <property type="component" value="Chromosome C5"/>
</dbReference>